<sequence length="1424" mass="160134">MHECAMTCLYRFQRQTFWLEPKFGPLRFEDMPRDWKLKSPLEPTRRSEPYPRVPPSLLVESQIDLEDSQPQDTFGTPGPQSPKQSPGTSKTKADTPDLFERDPQVTAHGALLEVWSRLDNLEKLKTGEGAVGRTKQLTIKEAIKLLSHGGQKPPARPCLGLRNPSQSFKPCQGDQAVPEEDHPLGPASVPASFDWARQFLLRLFRVFGKRAVLAKLATWKWQAATALLSIEHMVDKENRLQGTPLRGRHVNMMFQVEWEPACQKVLARPRVILAGPPCTSYSNMGKGLKKDDPVFKCHEKFYSVAEDADILNFDPMKDQHPLTWLLDNTSDSTYQPLHDWIAHLLTGTASVRRPEEVRMPDASMKTPFNIPLLSFRFRAPPDGLPVYEDFVGNAMSIWSLGYEAWREPIEMKPLRRDGLGALLGFGSVEASKGIGRIGVLLFSVCYTYTELSKSMTDEDYADFKRWLITAMEVASVFIQQDHEQDYVWRRVQNSMVQSEKQRKSLIQMTLLFHQRAGQLQKDSPDIEYRNCFIMAVDEYNAYGLNGATGKYRIEKTVAAAMYGFKVIEKHLHVNKWEQSAFNQQMLLNARWLLEGIPKGAQEYGRWSDLLTMTEPKQILFLERVLFVFDVTKRKAGKAQVLRMSQETWNQECDVACLMGSVIEEMERFRDSKNVLCFPAETIKTVRNHFIEGDYYEELKNQVSMLDPYFKLDHLAVWNEHLPQLKEDESTLVKADGALDKMHSDHNRLLFDADSLALARDATQLAGLYRQQAQGERAQRLAKVAHLKQQNAIGGSICTKFMEERSKHIAGPLSDLKDAIGKYTSKLAADGTPMICWLDFMKYGRVTNVDLNNLVGFVAQALSALPERAVGFAIAPHLTSERRSGLTSELRRIEDKLEAKGMKTETVFLRCENAPSTKKVQLVFPAWCIFVHGSVETNVWGQSQLLQSRSTHGLLRFAPESQYVVPSSKDSLPSAAEGTRALSPLQESAQLLTGESLPCTVIESLLAESSVGEKLGVLNLSAYEGSLELATMKWHLDHPDRTITSLSVSTDMGLTAYTEKTVALAVMEDWKAGGELLPADTRPYDPRPPPAESIDIDKCSLKMASITVDDKLKGWARFKVHLSNEVRAKHLSDPLFAPKWRELILDFDSKFCGSGVEPSSAIVPAEDTAAESGPAPWTSGPSSLEELLDQFLVENKFPGKLPGTTLYLTPAADRSGKVEECVPGQKWKLFMACHEDLEIDEKEWLIAHGKSTFMKADRAAKLIRENTAGGDALATTIPFKVTTDTPHMILEVQSETSKATSDSELCPLRKLFQEMEDEGIVDTSIMGHSCARAGTQDQTAGEDDFFIVKPNNVVPLFSYTWVSTGHKFSTCASAFPREVLDASPVLVRYWRMAYMKADQELMPRKPLYFLRRSMSLNATSFVRLL</sequence>
<evidence type="ECO:0000256" key="1">
    <source>
        <dbReference type="SAM" id="MobiDB-lite"/>
    </source>
</evidence>
<name>A0ABP0MGE4_9DINO</name>
<organism evidence="2 3">
    <name type="scientific">Durusdinium trenchii</name>
    <dbReference type="NCBI Taxonomy" id="1381693"/>
    <lineage>
        <taxon>Eukaryota</taxon>
        <taxon>Sar</taxon>
        <taxon>Alveolata</taxon>
        <taxon>Dinophyceae</taxon>
        <taxon>Suessiales</taxon>
        <taxon>Symbiodiniaceae</taxon>
        <taxon>Durusdinium</taxon>
    </lineage>
</organism>
<keyword evidence="3" id="KW-1185">Reference proteome</keyword>
<proteinExistence type="predicted"/>
<evidence type="ECO:0000313" key="3">
    <source>
        <dbReference type="Proteomes" id="UP001642484"/>
    </source>
</evidence>
<dbReference type="EMBL" id="CAXAMN010017313">
    <property type="protein sequence ID" value="CAK9050193.1"/>
    <property type="molecule type" value="Genomic_DNA"/>
</dbReference>
<feature type="compositionally biased region" description="Polar residues" evidence="1">
    <location>
        <begin position="81"/>
        <end position="90"/>
    </location>
</feature>
<evidence type="ECO:0000313" key="2">
    <source>
        <dbReference type="EMBL" id="CAK9050193.1"/>
    </source>
</evidence>
<accession>A0ABP0MGE4</accession>
<reference evidence="2 3" key="1">
    <citation type="submission" date="2024-02" db="EMBL/GenBank/DDBJ databases">
        <authorList>
            <person name="Chen Y."/>
            <person name="Shah S."/>
            <person name="Dougan E. K."/>
            <person name="Thang M."/>
            <person name="Chan C."/>
        </authorList>
    </citation>
    <scope>NUCLEOTIDE SEQUENCE [LARGE SCALE GENOMIC DNA]</scope>
</reference>
<feature type="region of interest" description="Disordered" evidence="1">
    <location>
        <begin position="68"/>
        <end position="97"/>
    </location>
</feature>
<gene>
    <name evidence="2" type="ORF">CCMP2556_LOCUS25604</name>
</gene>
<protein>
    <submittedName>
        <fullName evidence="2">Uncharacterized protein</fullName>
    </submittedName>
</protein>
<dbReference type="Proteomes" id="UP001642484">
    <property type="component" value="Unassembled WGS sequence"/>
</dbReference>
<comment type="caution">
    <text evidence="2">The sequence shown here is derived from an EMBL/GenBank/DDBJ whole genome shotgun (WGS) entry which is preliminary data.</text>
</comment>